<dbReference type="GO" id="GO:0008641">
    <property type="term" value="F:ubiquitin-like modifier activating enzyme activity"/>
    <property type="evidence" value="ECO:0007669"/>
    <property type="project" value="InterPro"/>
</dbReference>
<organism evidence="2 3">
    <name type="scientific">Ligilactobacillus salivarius</name>
    <dbReference type="NCBI Taxonomy" id="1624"/>
    <lineage>
        <taxon>Bacteria</taxon>
        <taxon>Bacillati</taxon>
        <taxon>Bacillota</taxon>
        <taxon>Bacilli</taxon>
        <taxon>Lactobacillales</taxon>
        <taxon>Lactobacillaceae</taxon>
        <taxon>Ligilactobacillus</taxon>
    </lineage>
</organism>
<dbReference type="InterPro" id="IPR000594">
    <property type="entry name" value="ThiF_NAD_FAD-bd"/>
</dbReference>
<dbReference type="InterPro" id="IPR035985">
    <property type="entry name" value="Ubiquitin-activating_enz"/>
</dbReference>
<dbReference type="Gene3D" id="3.40.50.720">
    <property type="entry name" value="NAD(P)-binding Rossmann-like Domain"/>
    <property type="match status" value="1"/>
</dbReference>
<dbReference type="KEGG" id="lsj:LSJ_4080"/>
<dbReference type="GO" id="GO:0061503">
    <property type="term" value="F:tRNA threonylcarbamoyladenosine dehydratase"/>
    <property type="evidence" value="ECO:0007669"/>
    <property type="project" value="TreeGrafter"/>
</dbReference>
<geneLocation type="plasmid" evidence="2 3">
    <name>pLMP1046</name>
</geneLocation>
<dbReference type="GO" id="GO:0061504">
    <property type="term" value="P:cyclic threonylcarbamoyladenosine biosynthetic process"/>
    <property type="evidence" value="ECO:0007669"/>
    <property type="project" value="TreeGrafter"/>
</dbReference>
<sequence length="724" mass="84457">MEWVLNPSIELRGNKRKKEFTFYNGKSKRIKVKNFDFFVELFQVLQESNEKDVEDFLDAYRLSNTEFNELLNYLRRLNLIVKRSSISKKRIRNTYHFSALKNNDFISEKTPFSNQTVCILGCGTTGAEIAVSLAKMGVKEIIIMDKDIVEEKNIVAQHVYTWEDVGELKINALKKYLINSGLTTRIKTINDYVDENTSTKYSTLLKNITCFVDCADKVSTSVRLALIKMAMSLKARYFFCGYGAEYGYLFQFSNYNLADLYLNKEWYLHNNEYSFVNNSGTITFSMLVAGNFLSILEEELLKNSYPLAIKVKINTRTLSVTKSSLIHEIIPQLYTEKELSFFVQIVTELKVGIFHKENFNFLKEVYLYLNILYNLDCMPFNNTKITESFLYLKESMNLGVRDSITRTIEEKNNMYNLYDYISILEEKNNKQLELNKVFSNLEDNFNKLLIELKNNYSQNDFSTQIIELVNNNQIATSVINTCFNSYLDYYKNYSNFLSLDEAFHILSLILSEKDYLTTQEMYLNNYLLIFSSLRNLENNTIYFSSKDKTIICVTYRNTMSDFFLLLHELGHLLLDTARFDKLTSEKKANEFVLTNIQKILTCKSISSNMKKDIYESFLQYWGANFLLNWIILKTGLKLSTNSLKANIESYHEFRSTLDEKLQLSGITLKNSKIFYNNLLLAPHAYKNPNIIKINLISLLLKDDNVLEKNLAASLQMMLEMRNLL</sequence>
<dbReference type="PANTHER" id="PTHR43267">
    <property type="entry name" value="TRNA THREONYLCARBAMOYLADENOSINE DEHYDRATASE"/>
    <property type="match status" value="1"/>
</dbReference>
<dbReference type="Proteomes" id="UP000029488">
    <property type="component" value="Plasmid pLMP1046"/>
</dbReference>
<proteinExistence type="predicted"/>
<protein>
    <submittedName>
        <fullName evidence="2">ThiF family protein</fullName>
    </submittedName>
</protein>
<dbReference type="InterPro" id="IPR045886">
    <property type="entry name" value="ThiF/MoeB/HesA"/>
</dbReference>
<evidence type="ECO:0000313" key="2">
    <source>
        <dbReference type="EMBL" id="AIR11857.1"/>
    </source>
</evidence>
<evidence type="ECO:0000313" key="3">
    <source>
        <dbReference type="Proteomes" id="UP000029488"/>
    </source>
</evidence>
<dbReference type="RefSeq" id="WP_044005989.1">
    <property type="nucleotide sequence ID" value="NZ_CP007649.1"/>
</dbReference>
<name>A0A089RZQ2_9LACO</name>
<dbReference type="AlphaFoldDB" id="A0A089RZQ2"/>
<evidence type="ECO:0000259" key="1">
    <source>
        <dbReference type="Pfam" id="PF00899"/>
    </source>
</evidence>
<accession>A0A089RZQ2</accession>
<dbReference type="PANTHER" id="PTHR43267:SF1">
    <property type="entry name" value="TRNA THREONYLCARBAMOYLADENOSINE DEHYDRATASE"/>
    <property type="match status" value="1"/>
</dbReference>
<feature type="domain" description="THIF-type NAD/FAD binding fold" evidence="1">
    <location>
        <begin position="113"/>
        <end position="252"/>
    </location>
</feature>
<keyword evidence="2" id="KW-0614">Plasmid</keyword>
<reference evidence="2 3" key="1">
    <citation type="journal article" date="2014" name="BMC Genomics">
        <title>Unusual genome complexity in Lactobacillus salivarius JCM1046.</title>
        <authorList>
            <person name="Raftis E.J."/>
            <person name="Forde B.M."/>
            <person name="Claesson M.J."/>
            <person name="O'Toole P.W."/>
        </authorList>
    </citation>
    <scope>NUCLEOTIDE SEQUENCE [LARGE SCALE GENOMIC DNA]</scope>
    <source>
        <strain evidence="2 3">JCM1046</strain>
        <plasmid evidence="2 3">pLMP1046</plasmid>
    </source>
</reference>
<dbReference type="SUPFAM" id="SSF69572">
    <property type="entry name" value="Activating enzymes of the ubiquitin-like proteins"/>
    <property type="match status" value="1"/>
</dbReference>
<gene>
    <name evidence="2" type="ORF">LSJ_4080</name>
</gene>
<dbReference type="CDD" id="cd01483">
    <property type="entry name" value="E1_enzyme_family"/>
    <property type="match status" value="1"/>
</dbReference>
<dbReference type="Pfam" id="PF00899">
    <property type="entry name" value="ThiF"/>
    <property type="match status" value="1"/>
</dbReference>
<dbReference type="EMBL" id="CP007649">
    <property type="protein sequence ID" value="AIR11857.1"/>
    <property type="molecule type" value="Genomic_DNA"/>
</dbReference>